<dbReference type="Proteomes" id="UP000014629">
    <property type="component" value="Unassembled WGS sequence"/>
</dbReference>
<dbReference type="RefSeq" id="WP_016645625.1">
    <property type="nucleotide sequence ID" value="NZ_AOPZ01000537.1"/>
</dbReference>
<evidence type="ECO:0000259" key="6">
    <source>
        <dbReference type="Pfam" id="PF08386"/>
    </source>
</evidence>
<feature type="domain" description="AB hydrolase-1" evidence="5">
    <location>
        <begin position="131"/>
        <end position="310"/>
    </location>
</feature>
<sequence>MEVAVRSTPALTTVAALALALAGLPAAADPSGPAEPDLRRFYTQKIKWAACKPDVQNLPEDVTKDKDVSCGKVTVPLDYAKPGRGTIGLALMRVKASGDKRGSLLVNFGGPGGAGVAGLAGAKKDFGYVGKGYDVVGFDPRGVGLSAPVSCGGQPEEEPEADADDAGAVLRQLRETAAKCAKESGPVLPYIGTVNVSRDLDVMRRALGDKKLNYLGFSYGTRLGAVYTAQFPKKVGRMVLDGVDTLTENVQEQGLVGAEGRQTALDNFLLWCTKNAGCVFGEDSRMARHAMVKLIDDLDAYPLKSMDGEEFTGQDVVSVLGTALYSRQAWPALSQALGALLADGDPRALLRMGGRPQGARTEVPEDNSDAALMAVNCADDPDRPGAERVEKEIGRLQTEFEEASPVFGRSMLLPVLLCFGRPAGTDYIRDDVRDVDAPKFLLVGTRGDPATPYRWTEETAERLGSSAVVLDNKGDGHTGYFGSKCVKDKVDAFLLYKQLPKNGSSCAAE</sequence>
<comment type="caution">
    <text evidence="7">The sequence shown here is derived from an EMBL/GenBank/DDBJ whole genome shotgun (WGS) entry which is preliminary data.</text>
</comment>
<dbReference type="Pfam" id="PF00561">
    <property type="entry name" value="Abhydrolase_1"/>
    <property type="match status" value="1"/>
</dbReference>
<feature type="chain" id="PRO_5004524912" evidence="4">
    <location>
        <begin position="29"/>
        <end position="509"/>
    </location>
</feature>
<evidence type="ECO:0000256" key="1">
    <source>
        <dbReference type="ARBA" id="ARBA00010088"/>
    </source>
</evidence>
<dbReference type="InterPro" id="IPR029058">
    <property type="entry name" value="AB_hydrolase_fold"/>
</dbReference>
<proteinExistence type="inferred from homology"/>
<dbReference type="SUPFAM" id="SSF53474">
    <property type="entry name" value="alpha/beta-Hydrolases"/>
    <property type="match status" value="1"/>
</dbReference>
<feature type="signal peptide" evidence="4">
    <location>
        <begin position="1"/>
        <end position="28"/>
    </location>
</feature>
<dbReference type="PATRIC" id="fig|1286094.4.peg.7447"/>
<accession>S3Z8D2</accession>
<comment type="similarity">
    <text evidence="1">Belongs to the peptidase S33 family.</text>
</comment>
<dbReference type="EMBL" id="AOPZ01000537">
    <property type="protein sequence ID" value="EPH39418.1"/>
    <property type="molecule type" value="Genomic_DNA"/>
</dbReference>
<dbReference type="AlphaFoldDB" id="S3Z8D2"/>
<dbReference type="Pfam" id="PF08386">
    <property type="entry name" value="Abhydrolase_4"/>
    <property type="match status" value="1"/>
</dbReference>
<keyword evidence="8" id="KW-1185">Reference proteome</keyword>
<evidence type="ECO:0000313" key="8">
    <source>
        <dbReference type="Proteomes" id="UP000014629"/>
    </source>
</evidence>
<dbReference type="InterPro" id="IPR051601">
    <property type="entry name" value="Serine_prot/Carboxylest_S33"/>
</dbReference>
<evidence type="ECO:0000259" key="5">
    <source>
        <dbReference type="Pfam" id="PF00561"/>
    </source>
</evidence>
<organism evidence="7 8">
    <name type="scientific">Streptomyces aurantiacus JA 4570</name>
    <dbReference type="NCBI Taxonomy" id="1286094"/>
    <lineage>
        <taxon>Bacteria</taxon>
        <taxon>Bacillati</taxon>
        <taxon>Actinomycetota</taxon>
        <taxon>Actinomycetes</taxon>
        <taxon>Kitasatosporales</taxon>
        <taxon>Streptomycetaceae</taxon>
        <taxon>Streptomyces</taxon>
        <taxon>Streptomyces aurantiacus group</taxon>
    </lineage>
</organism>
<dbReference type="PANTHER" id="PTHR43248:SF29">
    <property type="entry name" value="TRIPEPTIDYL AMINOPEPTIDASE"/>
    <property type="match status" value="1"/>
</dbReference>
<feature type="domain" description="Peptidase S33 tripeptidyl aminopeptidase-like C-terminal" evidence="6">
    <location>
        <begin position="404"/>
        <end position="506"/>
    </location>
</feature>
<protein>
    <submittedName>
        <fullName evidence="7">Putative Carboxylesterase A</fullName>
    </submittedName>
</protein>
<gene>
    <name evidence="7" type="ORF">STRAU_7519</name>
</gene>
<dbReference type="PANTHER" id="PTHR43248">
    <property type="entry name" value="2-SUCCINYL-6-HYDROXY-2,4-CYCLOHEXADIENE-1-CARBOXYLATE SYNTHASE"/>
    <property type="match status" value="1"/>
</dbReference>
<evidence type="ECO:0000256" key="4">
    <source>
        <dbReference type="SAM" id="SignalP"/>
    </source>
</evidence>
<evidence type="ECO:0000256" key="2">
    <source>
        <dbReference type="ARBA" id="ARBA00022729"/>
    </source>
</evidence>
<keyword evidence="2 4" id="KW-0732">Signal</keyword>
<dbReference type="InterPro" id="IPR000073">
    <property type="entry name" value="AB_hydrolase_1"/>
</dbReference>
<reference evidence="7 8" key="1">
    <citation type="submission" date="2013-02" db="EMBL/GenBank/DDBJ databases">
        <title>Draft Genome Sequence of Streptomyces aurantiacus, Which Produces Setomimycin.</title>
        <authorList>
            <person name="Gruening B.A."/>
            <person name="Praeg A."/>
            <person name="Erxleben A."/>
            <person name="Guenther S."/>
            <person name="Mueller M."/>
        </authorList>
    </citation>
    <scope>NUCLEOTIDE SEQUENCE [LARGE SCALE GENOMIC DNA]</scope>
    <source>
        <strain evidence="7 8">JA 4570</strain>
    </source>
</reference>
<dbReference type="Gene3D" id="3.40.50.1820">
    <property type="entry name" value="alpha/beta hydrolase"/>
    <property type="match status" value="1"/>
</dbReference>
<evidence type="ECO:0000313" key="7">
    <source>
        <dbReference type="EMBL" id="EPH39418.1"/>
    </source>
</evidence>
<evidence type="ECO:0000256" key="3">
    <source>
        <dbReference type="ARBA" id="ARBA00022801"/>
    </source>
</evidence>
<dbReference type="InterPro" id="IPR013595">
    <property type="entry name" value="Pept_S33_TAP-like_C"/>
</dbReference>
<name>S3Z8D2_9ACTN</name>
<dbReference type="GO" id="GO:0016787">
    <property type="term" value="F:hydrolase activity"/>
    <property type="evidence" value="ECO:0007669"/>
    <property type="project" value="UniProtKB-KW"/>
</dbReference>
<keyword evidence="3" id="KW-0378">Hydrolase</keyword>